<evidence type="ECO:0000313" key="1">
    <source>
        <dbReference type="EMBL" id="GAA4578434.1"/>
    </source>
</evidence>
<sequence length="69" mass="7657">MVAVNAGAFVELLVPLARGADYTDAVAALREARELLRQGNIEPAIVEARARLWSRSVSRAARRRCLPRR</sequence>
<protein>
    <submittedName>
        <fullName evidence="1">Uncharacterized protein</fullName>
    </submittedName>
</protein>
<dbReference type="EMBL" id="BAABGU010000041">
    <property type="protein sequence ID" value="GAA4578434.1"/>
    <property type="molecule type" value="Genomic_DNA"/>
</dbReference>
<organism evidence="1 2">
    <name type="scientific">Micromonospora coerulea</name>
    <dbReference type="NCBI Taxonomy" id="47856"/>
    <lineage>
        <taxon>Bacteria</taxon>
        <taxon>Bacillati</taxon>
        <taxon>Actinomycetota</taxon>
        <taxon>Actinomycetes</taxon>
        <taxon>Micromonosporales</taxon>
        <taxon>Micromonosporaceae</taxon>
        <taxon>Micromonospora</taxon>
    </lineage>
</organism>
<dbReference type="RefSeq" id="WP_346124171.1">
    <property type="nucleotide sequence ID" value="NZ_BAABGU010000041.1"/>
</dbReference>
<keyword evidence="2" id="KW-1185">Reference proteome</keyword>
<accession>A0ABP8T2E4</accession>
<comment type="caution">
    <text evidence="1">The sequence shown here is derived from an EMBL/GenBank/DDBJ whole genome shotgun (WGS) entry which is preliminary data.</text>
</comment>
<evidence type="ECO:0000313" key="2">
    <source>
        <dbReference type="Proteomes" id="UP001500307"/>
    </source>
</evidence>
<gene>
    <name evidence="1" type="ORF">GCM10023176_54320</name>
</gene>
<dbReference type="Proteomes" id="UP001500307">
    <property type="component" value="Unassembled WGS sequence"/>
</dbReference>
<proteinExistence type="predicted"/>
<reference evidence="2" key="1">
    <citation type="journal article" date="2019" name="Int. J. Syst. Evol. Microbiol.">
        <title>The Global Catalogue of Microorganisms (GCM) 10K type strain sequencing project: providing services to taxonomists for standard genome sequencing and annotation.</title>
        <authorList>
            <consortium name="The Broad Institute Genomics Platform"/>
            <consortium name="The Broad Institute Genome Sequencing Center for Infectious Disease"/>
            <person name="Wu L."/>
            <person name="Ma J."/>
        </authorList>
    </citation>
    <scope>NUCLEOTIDE SEQUENCE [LARGE SCALE GENOMIC DNA]</scope>
    <source>
        <strain evidence="2">JCM 3175</strain>
    </source>
</reference>
<name>A0ABP8T2E4_9ACTN</name>